<dbReference type="Proteomes" id="UP000326268">
    <property type="component" value="Unassembled WGS sequence"/>
</dbReference>
<sequence>MRYSAIASVMALGLASFSVAAPVAQSFAGGQGESPAKGGGGALGPVTNAADGVTDSLGKLGLPASGVPSNEGSPDGASASRRDIESSPKDQPQPGGKESKGGALGGLIPGIVRRDNAPAEGQGQPGPEKPKGGLLGGKVVPGILRRDDPPAQGQEQSGAEKPKDGLLGLGVGPLVRRDEAPAKEPADGNPLEDVLGGSTGQA</sequence>
<keyword evidence="2" id="KW-0732">Signal</keyword>
<feature type="compositionally biased region" description="Gly residues" evidence="1">
    <location>
        <begin position="29"/>
        <end position="43"/>
    </location>
</feature>
<accession>A0A5N7ALY7</accession>
<dbReference type="RefSeq" id="XP_031934015.1">
    <property type="nucleotide sequence ID" value="XM_032071417.1"/>
</dbReference>
<name>A0A5N7ALY7_9EURO</name>
<dbReference type="AlphaFoldDB" id="A0A5N7ALY7"/>
<keyword evidence="4" id="KW-1185">Reference proteome</keyword>
<evidence type="ECO:0008006" key="5">
    <source>
        <dbReference type="Google" id="ProtNLM"/>
    </source>
</evidence>
<feature type="chain" id="PRO_5025034901" description="Collagen EMF1-alpha" evidence="2">
    <location>
        <begin position="21"/>
        <end position="202"/>
    </location>
</feature>
<gene>
    <name evidence="3" type="ORF">BDV27DRAFT_151788</name>
</gene>
<feature type="signal peptide" evidence="2">
    <location>
        <begin position="1"/>
        <end position="20"/>
    </location>
</feature>
<evidence type="ECO:0000256" key="2">
    <source>
        <dbReference type="SAM" id="SignalP"/>
    </source>
</evidence>
<feature type="region of interest" description="Disordered" evidence="1">
    <location>
        <begin position="27"/>
        <end position="202"/>
    </location>
</feature>
<protein>
    <recommendedName>
        <fullName evidence="5">Collagen EMF1-alpha</fullName>
    </recommendedName>
</protein>
<dbReference type="EMBL" id="ML737563">
    <property type="protein sequence ID" value="KAE8370934.1"/>
    <property type="molecule type" value="Genomic_DNA"/>
</dbReference>
<proteinExistence type="predicted"/>
<feature type="compositionally biased region" description="Basic and acidic residues" evidence="1">
    <location>
        <begin position="175"/>
        <end position="186"/>
    </location>
</feature>
<dbReference type="GeneID" id="43655863"/>
<evidence type="ECO:0000256" key="1">
    <source>
        <dbReference type="SAM" id="MobiDB-lite"/>
    </source>
</evidence>
<evidence type="ECO:0000313" key="4">
    <source>
        <dbReference type="Proteomes" id="UP000326268"/>
    </source>
</evidence>
<reference evidence="3 4" key="1">
    <citation type="submission" date="2019-04" db="EMBL/GenBank/DDBJ databases">
        <title>Friends and foes A comparative genomics studyof 23 Aspergillus species from section Flavi.</title>
        <authorList>
            <consortium name="DOE Joint Genome Institute"/>
            <person name="Kjaerbolling I."/>
            <person name="Vesth T."/>
            <person name="Frisvad J.C."/>
            <person name="Nybo J.L."/>
            <person name="Theobald S."/>
            <person name="Kildgaard S."/>
            <person name="Isbrandt T."/>
            <person name="Kuo A."/>
            <person name="Sato A."/>
            <person name="Lyhne E.K."/>
            <person name="Kogle M.E."/>
            <person name="Wiebenga A."/>
            <person name="Kun R.S."/>
            <person name="Lubbers R.J."/>
            <person name="Makela M.R."/>
            <person name="Barry K."/>
            <person name="Chovatia M."/>
            <person name="Clum A."/>
            <person name="Daum C."/>
            <person name="Haridas S."/>
            <person name="He G."/>
            <person name="LaButti K."/>
            <person name="Lipzen A."/>
            <person name="Mondo S."/>
            <person name="Riley R."/>
            <person name="Salamov A."/>
            <person name="Simmons B.A."/>
            <person name="Magnuson J.K."/>
            <person name="Henrissat B."/>
            <person name="Mortensen U.H."/>
            <person name="Larsen T.O."/>
            <person name="Devries R.P."/>
            <person name="Grigoriev I.V."/>
            <person name="Machida M."/>
            <person name="Baker S.E."/>
            <person name="Andersen M.R."/>
        </authorList>
    </citation>
    <scope>NUCLEOTIDE SEQUENCE [LARGE SCALE GENOMIC DNA]</scope>
    <source>
        <strain evidence="3 4">CBS 763.97</strain>
    </source>
</reference>
<organism evidence="3 4">
    <name type="scientific">Aspergillus caelatus</name>
    <dbReference type="NCBI Taxonomy" id="61420"/>
    <lineage>
        <taxon>Eukaryota</taxon>
        <taxon>Fungi</taxon>
        <taxon>Dikarya</taxon>
        <taxon>Ascomycota</taxon>
        <taxon>Pezizomycotina</taxon>
        <taxon>Eurotiomycetes</taxon>
        <taxon>Eurotiomycetidae</taxon>
        <taxon>Eurotiales</taxon>
        <taxon>Aspergillaceae</taxon>
        <taxon>Aspergillus</taxon>
        <taxon>Aspergillus subgen. Circumdati</taxon>
    </lineage>
</organism>
<evidence type="ECO:0000313" key="3">
    <source>
        <dbReference type="EMBL" id="KAE8370934.1"/>
    </source>
</evidence>